<evidence type="ECO:0000256" key="4">
    <source>
        <dbReference type="ARBA" id="ARBA00022993"/>
    </source>
</evidence>
<dbReference type="HAMAP" id="MF_00376">
    <property type="entry name" value="Dephospho_CoA_kinase"/>
    <property type="match status" value="1"/>
</dbReference>
<name>A0A2S4JZ33_9SPIO</name>
<dbReference type="Proteomes" id="UP000237350">
    <property type="component" value="Unassembled WGS sequence"/>
</dbReference>
<dbReference type="EC" id="2.7.1.24" evidence="5 6"/>
<dbReference type="Pfam" id="PF01121">
    <property type="entry name" value="CoaE"/>
    <property type="match status" value="1"/>
</dbReference>
<evidence type="ECO:0000256" key="2">
    <source>
        <dbReference type="ARBA" id="ARBA00022741"/>
    </source>
</evidence>
<dbReference type="PANTHER" id="PTHR10695">
    <property type="entry name" value="DEPHOSPHO-COA KINASE-RELATED"/>
    <property type="match status" value="1"/>
</dbReference>
<keyword evidence="5" id="KW-0418">Kinase</keyword>
<keyword evidence="5" id="KW-0808">Transferase</keyword>
<dbReference type="Gene3D" id="3.40.50.300">
    <property type="entry name" value="P-loop containing nucleotide triphosphate hydrolases"/>
    <property type="match status" value="1"/>
</dbReference>
<keyword evidence="8" id="KW-1185">Reference proteome</keyword>
<dbReference type="GO" id="GO:0004140">
    <property type="term" value="F:dephospho-CoA kinase activity"/>
    <property type="evidence" value="ECO:0007669"/>
    <property type="project" value="UniProtKB-UniRule"/>
</dbReference>
<evidence type="ECO:0000313" key="8">
    <source>
        <dbReference type="Proteomes" id="UP000237350"/>
    </source>
</evidence>
<keyword evidence="2 5" id="KW-0547">Nucleotide-binding</keyword>
<dbReference type="GO" id="GO:0005524">
    <property type="term" value="F:ATP binding"/>
    <property type="evidence" value="ECO:0007669"/>
    <property type="project" value="UniProtKB-UniRule"/>
</dbReference>
<evidence type="ECO:0000256" key="5">
    <source>
        <dbReference type="HAMAP-Rule" id="MF_00376"/>
    </source>
</evidence>
<sequence>MRVAGVAGKCCAGKDMVVQWLCTRGWQEINVDQVGHQALEVLHQEVLERFGTGILDEGGERIDRGRLGRLVFSSPPALARLEEIVHPWIRQEVTRRTELILRENPSSRVVINAALLFPLGLDPLCHGVFLVEAPLLTRMLRARRRDALSWGAVLRRLWVQRKLHIQARRSRADIIRVDNRSAPELLYRQLEEALQLRQEPGD</sequence>
<dbReference type="GO" id="GO:0015937">
    <property type="term" value="P:coenzyme A biosynthetic process"/>
    <property type="evidence" value="ECO:0007669"/>
    <property type="project" value="UniProtKB-UniRule"/>
</dbReference>
<comment type="function">
    <text evidence="5">Catalyzes the phosphorylation of the 3'-hydroxyl group of dephosphocoenzyme A to form coenzyme A.</text>
</comment>
<comment type="catalytic activity">
    <reaction evidence="5">
        <text>3'-dephospho-CoA + ATP = ADP + CoA + H(+)</text>
        <dbReference type="Rhea" id="RHEA:18245"/>
        <dbReference type="ChEBI" id="CHEBI:15378"/>
        <dbReference type="ChEBI" id="CHEBI:30616"/>
        <dbReference type="ChEBI" id="CHEBI:57287"/>
        <dbReference type="ChEBI" id="CHEBI:57328"/>
        <dbReference type="ChEBI" id="CHEBI:456216"/>
        <dbReference type="EC" id="2.7.1.24"/>
    </reaction>
</comment>
<proteinExistence type="inferred from homology"/>
<dbReference type="PANTHER" id="PTHR10695:SF46">
    <property type="entry name" value="BIFUNCTIONAL COENZYME A SYNTHASE-RELATED"/>
    <property type="match status" value="1"/>
</dbReference>
<dbReference type="InterPro" id="IPR027417">
    <property type="entry name" value="P-loop_NTPase"/>
</dbReference>
<comment type="caution">
    <text evidence="7">The sequence shown here is derived from an EMBL/GenBank/DDBJ whole genome shotgun (WGS) entry which is preliminary data.</text>
</comment>
<comment type="subcellular location">
    <subcellularLocation>
        <location evidence="5">Cytoplasm</location>
    </subcellularLocation>
</comment>
<dbReference type="GO" id="GO:0005737">
    <property type="term" value="C:cytoplasm"/>
    <property type="evidence" value="ECO:0007669"/>
    <property type="project" value="UniProtKB-SubCell"/>
</dbReference>
<gene>
    <name evidence="5" type="primary">coaE</name>
    <name evidence="7" type="ORF">AU468_02440</name>
</gene>
<reference evidence="8" key="1">
    <citation type="submission" date="2015-12" db="EMBL/GenBank/DDBJ databases">
        <authorList>
            <person name="Lodha T.D."/>
            <person name="Chintalapati S."/>
            <person name="Chintalapati V.R."/>
            <person name="Sravanthi T."/>
        </authorList>
    </citation>
    <scope>NUCLEOTIDE SEQUENCE [LARGE SCALE GENOMIC DNA]</scope>
    <source>
        <strain evidence="8">JC133</strain>
    </source>
</reference>
<dbReference type="SUPFAM" id="SSF52540">
    <property type="entry name" value="P-loop containing nucleoside triphosphate hydrolases"/>
    <property type="match status" value="1"/>
</dbReference>
<feature type="binding site" evidence="5">
    <location>
        <begin position="11"/>
        <end position="16"/>
    </location>
    <ligand>
        <name>ATP</name>
        <dbReference type="ChEBI" id="CHEBI:30616"/>
    </ligand>
</feature>
<evidence type="ECO:0000313" key="7">
    <source>
        <dbReference type="EMBL" id="POR04774.1"/>
    </source>
</evidence>
<comment type="similarity">
    <text evidence="1 5">Belongs to the CoaE family.</text>
</comment>
<dbReference type="InterPro" id="IPR001977">
    <property type="entry name" value="Depp_CoAkinase"/>
</dbReference>
<dbReference type="PROSITE" id="PS51219">
    <property type="entry name" value="DPCK"/>
    <property type="match status" value="1"/>
</dbReference>
<keyword evidence="5" id="KW-0963">Cytoplasm</keyword>
<dbReference type="CDD" id="cd02022">
    <property type="entry name" value="DPCK"/>
    <property type="match status" value="1"/>
</dbReference>
<comment type="pathway">
    <text evidence="5">Cofactor biosynthesis; coenzyme A biosynthesis; CoA from (R)-pantothenate: step 5/5.</text>
</comment>
<organism evidence="7 8">
    <name type="scientific">Alkalispirochaeta sphaeroplastigenens</name>
    <dbReference type="NCBI Taxonomy" id="1187066"/>
    <lineage>
        <taxon>Bacteria</taxon>
        <taxon>Pseudomonadati</taxon>
        <taxon>Spirochaetota</taxon>
        <taxon>Spirochaetia</taxon>
        <taxon>Spirochaetales</taxon>
        <taxon>Spirochaetaceae</taxon>
        <taxon>Alkalispirochaeta</taxon>
    </lineage>
</organism>
<evidence type="ECO:0000256" key="3">
    <source>
        <dbReference type="ARBA" id="ARBA00022840"/>
    </source>
</evidence>
<accession>A0A2S4JZ33</accession>
<dbReference type="UniPathway" id="UPA00241">
    <property type="reaction ID" value="UER00356"/>
</dbReference>
<dbReference type="EMBL" id="LPWH01000006">
    <property type="protein sequence ID" value="POR04774.1"/>
    <property type="molecule type" value="Genomic_DNA"/>
</dbReference>
<evidence type="ECO:0000256" key="6">
    <source>
        <dbReference type="NCBIfam" id="TIGR00152"/>
    </source>
</evidence>
<keyword evidence="3 5" id="KW-0067">ATP-binding</keyword>
<evidence type="ECO:0000256" key="1">
    <source>
        <dbReference type="ARBA" id="ARBA00009018"/>
    </source>
</evidence>
<dbReference type="AlphaFoldDB" id="A0A2S4JZ33"/>
<dbReference type="NCBIfam" id="TIGR00152">
    <property type="entry name" value="dephospho-CoA kinase"/>
    <property type="match status" value="1"/>
</dbReference>
<keyword evidence="4 5" id="KW-0173">Coenzyme A biosynthesis</keyword>
<protein>
    <recommendedName>
        <fullName evidence="5 6">Dephospho-CoA kinase</fullName>
        <ecNumber evidence="5 6">2.7.1.24</ecNumber>
    </recommendedName>
    <alternativeName>
        <fullName evidence="5">Dephosphocoenzyme A kinase</fullName>
    </alternativeName>
</protein>